<dbReference type="PRINTS" id="PR00951">
    <property type="entry name" value="FLGBIOSNFLIP"/>
</dbReference>
<dbReference type="EMBL" id="FOKY01000006">
    <property type="protein sequence ID" value="SFB81445.1"/>
    <property type="molecule type" value="Genomic_DNA"/>
</dbReference>
<dbReference type="PANTHER" id="PTHR30587:SF0">
    <property type="entry name" value="FLAGELLAR BIOSYNTHETIC PROTEIN FLIP"/>
    <property type="match status" value="1"/>
</dbReference>
<keyword evidence="3 12" id="KW-0813">Transport</keyword>
<keyword evidence="13" id="KW-0966">Cell projection</keyword>
<comment type="function">
    <text evidence="12">Plays a role in the flagellum-specific transport system.</text>
</comment>
<evidence type="ECO:0000256" key="3">
    <source>
        <dbReference type="ARBA" id="ARBA00022448"/>
    </source>
</evidence>
<evidence type="ECO:0000256" key="1">
    <source>
        <dbReference type="ARBA" id="ARBA00006257"/>
    </source>
</evidence>
<evidence type="ECO:0000256" key="5">
    <source>
        <dbReference type="ARBA" id="ARBA00022692"/>
    </source>
</evidence>
<feature type="transmembrane region" description="Helical" evidence="12">
    <location>
        <begin position="62"/>
        <end position="92"/>
    </location>
</feature>
<keyword evidence="7 12" id="KW-0653">Protein transport</keyword>
<evidence type="ECO:0000256" key="6">
    <source>
        <dbReference type="ARBA" id="ARBA00022795"/>
    </source>
</evidence>
<dbReference type="PROSITE" id="PS01061">
    <property type="entry name" value="FLIP_2"/>
    <property type="match status" value="1"/>
</dbReference>
<dbReference type="NCBIfam" id="TIGR01103">
    <property type="entry name" value="fliP"/>
    <property type="match status" value="1"/>
</dbReference>
<keyword evidence="11 12" id="KW-1006">Bacterial flagellum protein export</keyword>
<keyword evidence="9 12" id="KW-0472">Membrane</keyword>
<evidence type="ECO:0000256" key="9">
    <source>
        <dbReference type="ARBA" id="ARBA00023136"/>
    </source>
</evidence>
<dbReference type="Proteomes" id="UP000240042">
    <property type="component" value="Unassembled WGS sequence"/>
</dbReference>
<dbReference type="InterPro" id="IPR005838">
    <property type="entry name" value="T3SS_IM_P"/>
</dbReference>
<keyword evidence="14" id="KW-1185">Reference proteome</keyword>
<evidence type="ECO:0000256" key="7">
    <source>
        <dbReference type="ARBA" id="ARBA00022927"/>
    </source>
</evidence>
<dbReference type="PRINTS" id="PR01302">
    <property type="entry name" value="TYPE3IMPPROT"/>
</dbReference>
<feature type="transmembrane region" description="Helical" evidence="12">
    <location>
        <begin position="229"/>
        <end position="247"/>
    </location>
</feature>
<evidence type="ECO:0000256" key="4">
    <source>
        <dbReference type="ARBA" id="ARBA00022475"/>
    </source>
</evidence>
<feature type="transmembrane region" description="Helical" evidence="12">
    <location>
        <begin position="12"/>
        <end position="35"/>
    </location>
</feature>
<name>A0A1I1E2K6_BREAD</name>
<dbReference type="STRING" id="34097.SAMN02745150_00914"/>
<evidence type="ECO:0000256" key="2">
    <source>
        <dbReference type="ARBA" id="ARBA00021714"/>
    </source>
</evidence>
<dbReference type="AlphaFoldDB" id="A0A1I1E2K6"/>
<keyword evidence="13" id="KW-0282">Flagellum</keyword>
<keyword evidence="4 12" id="KW-1003">Cell membrane</keyword>
<feature type="transmembrane region" description="Helical" evidence="12">
    <location>
        <begin position="104"/>
        <end position="123"/>
    </location>
</feature>
<keyword evidence="5 12" id="KW-0812">Transmembrane</keyword>
<proteinExistence type="inferred from homology"/>
<dbReference type="GO" id="GO:0005886">
    <property type="term" value="C:plasma membrane"/>
    <property type="evidence" value="ECO:0007669"/>
    <property type="project" value="UniProtKB-SubCell"/>
</dbReference>
<sequence>MRKYKIIMKKILYFILLFIGISAFINVLNVGFSYAQEIAIPTVNFNITQARTPREVSLALQVLFLLTIISLAPSLLISMTSFIRIYIVLSFVGRGIGTQNLPPAQTIAGLSLFLTLFVMFPVFQRSYKEGLQPYFDGQLSIQQGYQKAIAPVREFMFKETSERYIYRFIRLAQVERPRNQNDVPTYVLIPAFVLNEISIAFYMGVLIMIPFTIIDIITAGTLMSMGMMMVPPVTISFPIKILLFVLADGWDLLIDKLIQSF</sequence>
<evidence type="ECO:0000313" key="14">
    <source>
        <dbReference type="Proteomes" id="UP000240042"/>
    </source>
</evidence>
<comment type="subcellular location">
    <subcellularLocation>
        <location evidence="12">Cell membrane</location>
        <topology evidence="12">Multi-pass membrane protein</topology>
    </subcellularLocation>
    <subcellularLocation>
        <location evidence="12">Bacterial flagellum basal body</location>
    </subcellularLocation>
</comment>
<evidence type="ECO:0000256" key="11">
    <source>
        <dbReference type="ARBA" id="ARBA00023225"/>
    </source>
</evidence>
<gene>
    <name evidence="12" type="primary">fliP</name>
    <name evidence="13" type="ORF">SAMN02745150_00914</name>
</gene>
<accession>A0A1I1E2K6</accession>
<dbReference type="GO" id="GO:0044781">
    <property type="term" value="P:bacterial-type flagellum organization"/>
    <property type="evidence" value="ECO:0007669"/>
    <property type="project" value="UniProtKB-UniRule"/>
</dbReference>
<reference evidence="14" key="1">
    <citation type="submission" date="2016-10" db="EMBL/GenBank/DDBJ databases">
        <authorList>
            <person name="Varghese N."/>
            <person name="Submissions S."/>
        </authorList>
    </citation>
    <scope>NUCLEOTIDE SEQUENCE [LARGE SCALE GENOMIC DNA]</scope>
    <source>
        <strain evidence="14">ATCC 43811</strain>
    </source>
</reference>
<keyword evidence="13" id="KW-0969">Cilium</keyword>
<evidence type="ECO:0000256" key="10">
    <source>
        <dbReference type="ARBA" id="ARBA00023143"/>
    </source>
</evidence>
<comment type="similarity">
    <text evidence="1 12">Belongs to the FliP/MopC/SpaP family.</text>
</comment>
<evidence type="ECO:0000256" key="8">
    <source>
        <dbReference type="ARBA" id="ARBA00022989"/>
    </source>
</evidence>
<feature type="transmembrane region" description="Helical" evidence="12">
    <location>
        <begin position="199"/>
        <end position="217"/>
    </location>
</feature>
<evidence type="ECO:0000256" key="12">
    <source>
        <dbReference type="RuleBase" id="RU362069"/>
    </source>
</evidence>
<dbReference type="PANTHER" id="PTHR30587">
    <property type="entry name" value="FLAGELLAR BIOSYNTHETIC PROTEIN FLIP"/>
    <property type="match status" value="1"/>
</dbReference>
<organism evidence="13 14">
    <name type="scientific">Brevinema andersonii</name>
    <dbReference type="NCBI Taxonomy" id="34097"/>
    <lineage>
        <taxon>Bacteria</taxon>
        <taxon>Pseudomonadati</taxon>
        <taxon>Spirochaetota</taxon>
        <taxon>Spirochaetia</taxon>
        <taxon>Brevinematales</taxon>
        <taxon>Brevinemataceae</taxon>
        <taxon>Brevinema</taxon>
    </lineage>
</organism>
<protein>
    <recommendedName>
        <fullName evidence="2 12">Flagellar biosynthetic protein FliP</fullName>
    </recommendedName>
</protein>
<dbReference type="GO" id="GO:0009425">
    <property type="term" value="C:bacterial-type flagellum basal body"/>
    <property type="evidence" value="ECO:0007669"/>
    <property type="project" value="UniProtKB-SubCell"/>
</dbReference>
<dbReference type="GO" id="GO:0009306">
    <property type="term" value="P:protein secretion"/>
    <property type="evidence" value="ECO:0007669"/>
    <property type="project" value="UniProtKB-UniRule"/>
</dbReference>
<keyword evidence="10" id="KW-0975">Bacterial flagellum</keyword>
<keyword evidence="6 12" id="KW-1005">Bacterial flagellum biogenesis</keyword>
<dbReference type="InterPro" id="IPR005837">
    <property type="entry name" value="FliP"/>
</dbReference>
<dbReference type="Pfam" id="PF00813">
    <property type="entry name" value="FliP"/>
    <property type="match status" value="1"/>
</dbReference>
<keyword evidence="8 12" id="KW-1133">Transmembrane helix</keyword>
<evidence type="ECO:0000313" key="13">
    <source>
        <dbReference type="EMBL" id="SFB81445.1"/>
    </source>
</evidence>